<gene>
    <name evidence="2" type="ORF">GGQ92_001190</name>
</gene>
<comment type="caution">
    <text evidence="2">The sequence shown here is derived from an EMBL/GenBank/DDBJ whole genome shotgun (WGS) entry which is preliminary data.</text>
</comment>
<sequence length="115" mass="13549">MKNTKLIFGIVSICFLSFVLLFIIFGSYFEKDDVVIQGENWRDTAIFNVLSEKSEEYGFGDYGLNSFDDTYKKEVIIVIDHEIDEENLKEELTNKIEDFNQYYVLNILPRELPEE</sequence>
<evidence type="ECO:0000256" key="1">
    <source>
        <dbReference type="SAM" id="Phobius"/>
    </source>
</evidence>
<keyword evidence="1" id="KW-0472">Membrane</keyword>
<keyword evidence="3" id="KW-1185">Reference proteome</keyword>
<keyword evidence="1" id="KW-0812">Transmembrane</keyword>
<dbReference type="Proteomes" id="UP000572212">
    <property type="component" value="Unassembled WGS sequence"/>
</dbReference>
<evidence type="ECO:0000313" key="2">
    <source>
        <dbReference type="EMBL" id="MBB6512407.1"/>
    </source>
</evidence>
<reference evidence="2 3" key="1">
    <citation type="submission" date="2020-08" db="EMBL/GenBank/DDBJ databases">
        <title>Genomic Encyclopedia of Type Strains, Phase IV (KMG-IV): sequencing the most valuable type-strain genomes for metagenomic binning, comparative biology and taxonomic classification.</title>
        <authorList>
            <person name="Goeker M."/>
        </authorList>
    </citation>
    <scope>NUCLEOTIDE SEQUENCE [LARGE SCALE GENOMIC DNA]</scope>
    <source>
        <strain evidence="2 3">DSM 11805</strain>
    </source>
</reference>
<organism evidence="2 3">
    <name type="scientific">Gracilibacillus halotolerans</name>
    <dbReference type="NCBI Taxonomy" id="74386"/>
    <lineage>
        <taxon>Bacteria</taxon>
        <taxon>Bacillati</taxon>
        <taxon>Bacillota</taxon>
        <taxon>Bacilli</taxon>
        <taxon>Bacillales</taxon>
        <taxon>Bacillaceae</taxon>
        <taxon>Gracilibacillus</taxon>
    </lineage>
</organism>
<keyword evidence="1" id="KW-1133">Transmembrane helix</keyword>
<dbReference type="EMBL" id="JACHON010000003">
    <property type="protein sequence ID" value="MBB6512407.1"/>
    <property type="molecule type" value="Genomic_DNA"/>
</dbReference>
<name>A0A841RKL0_9BACI</name>
<evidence type="ECO:0000313" key="3">
    <source>
        <dbReference type="Proteomes" id="UP000572212"/>
    </source>
</evidence>
<feature type="transmembrane region" description="Helical" evidence="1">
    <location>
        <begin position="6"/>
        <end position="29"/>
    </location>
</feature>
<protein>
    <submittedName>
        <fullName evidence="2">Uncharacterized protein</fullName>
    </submittedName>
</protein>
<dbReference type="AlphaFoldDB" id="A0A841RKL0"/>
<accession>A0A841RKL0</accession>
<proteinExistence type="predicted"/>
<dbReference type="RefSeq" id="WP_184245585.1">
    <property type="nucleotide sequence ID" value="NZ_BAAACU010000058.1"/>
</dbReference>